<organism evidence="1 2">
    <name type="scientific">Myxacorys almedinensis A</name>
    <dbReference type="NCBI Taxonomy" id="2690445"/>
    <lineage>
        <taxon>Bacteria</taxon>
        <taxon>Bacillati</taxon>
        <taxon>Cyanobacteriota</taxon>
        <taxon>Cyanophyceae</taxon>
        <taxon>Leptolyngbyales</taxon>
        <taxon>Leptolyngbyaceae</taxon>
        <taxon>Myxacorys</taxon>
        <taxon>Myxacorys almedinensis</taxon>
    </lineage>
</organism>
<evidence type="ECO:0000313" key="2">
    <source>
        <dbReference type="Proteomes" id="UP000646053"/>
    </source>
</evidence>
<reference evidence="1" key="1">
    <citation type="submission" date="2019-12" db="EMBL/GenBank/DDBJ databases">
        <title>High-Quality draft genome sequences of three cyanobacteria isolated from the limestone walls of the Old Cathedral of Coimbra.</title>
        <authorList>
            <person name="Tiago I."/>
            <person name="Soares F."/>
            <person name="Portugal A."/>
        </authorList>
    </citation>
    <scope>NUCLEOTIDE SEQUENCE</scope>
    <source>
        <strain evidence="1">A</strain>
    </source>
</reference>
<dbReference type="RefSeq" id="WP_162423441.1">
    <property type="nucleotide sequence ID" value="NZ_WVIE01000011.1"/>
</dbReference>
<protein>
    <submittedName>
        <fullName evidence="1">Uncharacterized protein</fullName>
    </submittedName>
</protein>
<keyword evidence="2" id="KW-1185">Reference proteome</keyword>
<sequence length="68" mass="7911">MQADLSRKFLSIDYTNEDEVLRFFPTVLLLSSNYVAENDLHFGYYQYPPFEMPESGSKLLSPMTNLLI</sequence>
<name>A0A8J8CJT4_9CYAN</name>
<comment type="caution">
    <text evidence="1">The sequence shown here is derived from an EMBL/GenBank/DDBJ whole genome shotgun (WGS) entry which is preliminary data.</text>
</comment>
<gene>
    <name evidence="1" type="ORF">GS601_11605</name>
</gene>
<dbReference type="Proteomes" id="UP000646053">
    <property type="component" value="Unassembled WGS sequence"/>
</dbReference>
<accession>A0A8J8CJT4</accession>
<dbReference type="AlphaFoldDB" id="A0A8J8CJT4"/>
<proteinExistence type="predicted"/>
<evidence type="ECO:0000313" key="1">
    <source>
        <dbReference type="EMBL" id="NDJ17931.1"/>
    </source>
</evidence>
<dbReference type="EMBL" id="WVIE01000011">
    <property type="protein sequence ID" value="NDJ17931.1"/>
    <property type="molecule type" value="Genomic_DNA"/>
</dbReference>